<dbReference type="AlphaFoldDB" id="A0AAV6V148"/>
<evidence type="ECO:0000256" key="4">
    <source>
        <dbReference type="ARBA" id="ARBA00023242"/>
    </source>
</evidence>
<dbReference type="InterPro" id="IPR036638">
    <property type="entry name" value="HLH_DNA-bd_sf"/>
</dbReference>
<organism evidence="7 8">
    <name type="scientific">Oedothorax gibbosus</name>
    <dbReference type="NCBI Taxonomy" id="931172"/>
    <lineage>
        <taxon>Eukaryota</taxon>
        <taxon>Metazoa</taxon>
        <taxon>Ecdysozoa</taxon>
        <taxon>Arthropoda</taxon>
        <taxon>Chelicerata</taxon>
        <taxon>Arachnida</taxon>
        <taxon>Araneae</taxon>
        <taxon>Araneomorphae</taxon>
        <taxon>Entelegynae</taxon>
        <taxon>Araneoidea</taxon>
        <taxon>Linyphiidae</taxon>
        <taxon>Erigoninae</taxon>
        <taxon>Oedothorax</taxon>
    </lineage>
</organism>
<dbReference type="PANTHER" id="PTHR23349:SF108">
    <property type="entry name" value="BHLH DOMAIN-CONTAINING PROTEIN"/>
    <property type="match status" value="1"/>
</dbReference>
<keyword evidence="8" id="KW-1185">Reference proteome</keyword>
<dbReference type="GO" id="GO:0000977">
    <property type="term" value="F:RNA polymerase II transcription regulatory region sequence-specific DNA binding"/>
    <property type="evidence" value="ECO:0007669"/>
    <property type="project" value="TreeGrafter"/>
</dbReference>
<feature type="region of interest" description="Disordered" evidence="5">
    <location>
        <begin position="35"/>
        <end position="93"/>
    </location>
</feature>
<proteinExistence type="predicted"/>
<dbReference type="PANTHER" id="PTHR23349">
    <property type="entry name" value="BASIC HELIX-LOOP-HELIX TRANSCRIPTION FACTOR, TWIST"/>
    <property type="match status" value="1"/>
</dbReference>
<dbReference type="InterPro" id="IPR050283">
    <property type="entry name" value="E-box_TF_Regulators"/>
</dbReference>
<dbReference type="Proteomes" id="UP000827092">
    <property type="component" value="Unassembled WGS sequence"/>
</dbReference>
<dbReference type="GO" id="GO:0007399">
    <property type="term" value="P:nervous system development"/>
    <property type="evidence" value="ECO:0007669"/>
    <property type="project" value="UniProtKB-KW"/>
</dbReference>
<evidence type="ECO:0000256" key="2">
    <source>
        <dbReference type="ARBA" id="ARBA00022902"/>
    </source>
</evidence>
<dbReference type="Pfam" id="PF00010">
    <property type="entry name" value="HLH"/>
    <property type="match status" value="1"/>
</dbReference>
<evidence type="ECO:0000256" key="1">
    <source>
        <dbReference type="ARBA" id="ARBA00004123"/>
    </source>
</evidence>
<evidence type="ECO:0000256" key="3">
    <source>
        <dbReference type="ARBA" id="ARBA00023125"/>
    </source>
</evidence>
<gene>
    <name evidence="7" type="ORF">JTE90_014432</name>
</gene>
<dbReference type="InterPro" id="IPR011598">
    <property type="entry name" value="bHLH_dom"/>
</dbReference>
<feature type="region of interest" description="Disordered" evidence="5">
    <location>
        <begin position="146"/>
        <end position="176"/>
    </location>
</feature>
<protein>
    <recommendedName>
        <fullName evidence="6">BHLH domain-containing protein</fullName>
    </recommendedName>
</protein>
<keyword evidence="4" id="KW-0539">Nucleus</keyword>
<dbReference type="GO" id="GO:0046983">
    <property type="term" value="F:protein dimerization activity"/>
    <property type="evidence" value="ECO:0007669"/>
    <property type="project" value="InterPro"/>
</dbReference>
<dbReference type="Gene3D" id="4.10.280.10">
    <property type="entry name" value="Helix-loop-helix DNA-binding domain"/>
    <property type="match status" value="1"/>
</dbReference>
<accession>A0AAV6V148</accession>
<name>A0AAV6V148_9ARAC</name>
<dbReference type="GO" id="GO:0000981">
    <property type="term" value="F:DNA-binding transcription factor activity, RNA polymerase II-specific"/>
    <property type="evidence" value="ECO:0007669"/>
    <property type="project" value="TreeGrafter"/>
</dbReference>
<comment type="subcellular location">
    <subcellularLocation>
        <location evidence="1">Nucleus</location>
    </subcellularLocation>
</comment>
<keyword evidence="3" id="KW-0238">DNA-binding</keyword>
<comment type="caution">
    <text evidence="7">The sequence shown here is derived from an EMBL/GenBank/DDBJ whole genome shotgun (WGS) entry which is preliminary data.</text>
</comment>
<dbReference type="PROSITE" id="PS50888">
    <property type="entry name" value="BHLH"/>
    <property type="match status" value="1"/>
</dbReference>
<reference evidence="7 8" key="1">
    <citation type="journal article" date="2022" name="Nat. Ecol. Evol.">
        <title>A masculinizing supergene underlies an exaggerated male reproductive morph in a spider.</title>
        <authorList>
            <person name="Hendrickx F."/>
            <person name="De Corte Z."/>
            <person name="Sonet G."/>
            <person name="Van Belleghem S.M."/>
            <person name="Kostlbacher S."/>
            <person name="Vangestel C."/>
        </authorList>
    </citation>
    <scope>NUCLEOTIDE SEQUENCE [LARGE SCALE GENOMIC DNA]</scope>
    <source>
        <strain evidence="7">W744_W776</strain>
    </source>
</reference>
<dbReference type="CDD" id="cd11418">
    <property type="entry name" value="bHLH_TS_ASCL"/>
    <property type="match status" value="1"/>
</dbReference>
<sequence>MMSMEQNHMHRMLSSNEDTRRLLYLSSLNRPHAVSQGIREIPSQPHRQTIPDLSGTSQTNHKRLTDHQNHPKRLTYHQTGIVPNNPVSRRNARERKRVRLVNLGFSTLRERVPSKNKKLSKVETLRAAIEYIRQLQGMLGLPDSQLFEDCSSSETSGQPGGSGNLSPASSHPSECSLVPYENMHQHQEDQLMDIGLWFT</sequence>
<dbReference type="GO" id="GO:0005634">
    <property type="term" value="C:nucleus"/>
    <property type="evidence" value="ECO:0007669"/>
    <property type="project" value="UniProtKB-SubCell"/>
</dbReference>
<dbReference type="SMART" id="SM00353">
    <property type="entry name" value="HLH"/>
    <property type="match status" value="1"/>
</dbReference>
<dbReference type="EMBL" id="JAFNEN010000186">
    <property type="protein sequence ID" value="KAG8190326.1"/>
    <property type="molecule type" value="Genomic_DNA"/>
</dbReference>
<keyword evidence="2" id="KW-0524">Neurogenesis</keyword>
<feature type="compositionally biased region" description="Polar residues" evidence="5">
    <location>
        <begin position="76"/>
        <end position="88"/>
    </location>
</feature>
<evidence type="ECO:0000313" key="8">
    <source>
        <dbReference type="Proteomes" id="UP000827092"/>
    </source>
</evidence>
<evidence type="ECO:0000313" key="7">
    <source>
        <dbReference type="EMBL" id="KAG8190326.1"/>
    </source>
</evidence>
<dbReference type="SUPFAM" id="SSF47459">
    <property type="entry name" value="HLH, helix-loop-helix DNA-binding domain"/>
    <property type="match status" value="1"/>
</dbReference>
<dbReference type="FunFam" id="4.10.280.10:FF:000029">
    <property type="entry name" value="Achaete-scute family bHLH transcription factor 1"/>
    <property type="match status" value="1"/>
</dbReference>
<feature type="domain" description="BHLH" evidence="6">
    <location>
        <begin position="85"/>
        <end position="135"/>
    </location>
</feature>
<evidence type="ECO:0000259" key="6">
    <source>
        <dbReference type="PROSITE" id="PS50888"/>
    </source>
</evidence>
<feature type="compositionally biased region" description="Polar residues" evidence="5">
    <location>
        <begin position="164"/>
        <end position="173"/>
    </location>
</feature>
<evidence type="ECO:0000256" key="5">
    <source>
        <dbReference type="SAM" id="MobiDB-lite"/>
    </source>
</evidence>